<dbReference type="HOGENOM" id="CLU_2467037_0_0_10"/>
<gene>
    <name evidence="2" type="ordered locus">RB2501_09425</name>
</gene>
<dbReference type="Proteomes" id="UP000009049">
    <property type="component" value="Chromosome"/>
</dbReference>
<organism evidence="2 3">
    <name type="scientific">Robiginitalea biformata (strain ATCC BAA-864 / DSM 15991 / KCTC 12146 / HTCC2501)</name>
    <dbReference type="NCBI Taxonomy" id="313596"/>
    <lineage>
        <taxon>Bacteria</taxon>
        <taxon>Pseudomonadati</taxon>
        <taxon>Bacteroidota</taxon>
        <taxon>Flavobacteriia</taxon>
        <taxon>Flavobacteriales</taxon>
        <taxon>Flavobacteriaceae</taxon>
        <taxon>Robiginitalea</taxon>
    </lineage>
</organism>
<keyword evidence="1" id="KW-0812">Transmembrane</keyword>
<evidence type="ECO:0000313" key="3">
    <source>
        <dbReference type="Proteomes" id="UP000009049"/>
    </source>
</evidence>
<name>A4CJK5_ROBBH</name>
<accession>A4CJK5</accession>
<dbReference type="EMBL" id="CP001712">
    <property type="protein sequence ID" value="EAR17113.1"/>
    <property type="molecule type" value="Genomic_DNA"/>
</dbReference>
<proteinExistence type="predicted"/>
<feature type="transmembrane region" description="Helical" evidence="1">
    <location>
        <begin position="7"/>
        <end position="29"/>
    </location>
</feature>
<reference evidence="2 3" key="1">
    <citation type="journal article" date="2009" name="J. Bacteriol.">
        <title>Complete genome sequence of Robiginitalea biformata HTCC2501.</title>
        <authorList>
            <person name="Oh H.M."/>
            <person name="Giovannoni S.J."/>
            <person name="Lee K."/>
            <person name="Ferriera S."/>
            <person name="Johnson J."/>
            <person name="Cho J.C."/>
        </authorList>
    </citation>
    <scope>NUCLEOTIDE SEQUENCE [LARGE SCALE GENOMIC DNA]</scope>
    <source>
        <strain evidence="3">ATCC BAA-864 / HTCC2501 / KCTC 12146</strain>
    </source>
</reference>
<dbReference type="RefSeq" id="WP_015753868.1">
    <property type="nucleotide sequence ID" value="NC_013222.1"/>
</dbReference>
<keyword evidence="1" id="KW-0472">Membrane</keyword>
<dbReference type="AlphaFoldDB" id="A4CJK5"/>
<keyword evidence="1" id="KW-1133">Transmembrane helix</keyword>
<sequence>MPFKHKYLLICLFIAGFLLLTFFFHYFGIRFPGLQFVQELLLIPVLLAQVIVLIAGIFRYRKFREREVLAGILMLAVGAVLSLGSFFH</sequence>
<evidence type="ECO:0000313" key="2">
    <source>
        <dbReference type="EMBL" id="EAR17113.1"/>
    </source>
</evidence>
<keyword evidence="3" id="KW-1185">Reference proteome</keyword>
<evidence type="ECO:0000256" key="1">
    <source>
        <dbReference type="SAM" id="Phobius"/>
    </source>
</evidence>
<dbReference type="KEGG" id="rbi:RB2501_09425"/>
<feature type="transmembrane region" description="Helical" evidence="1">
    <location>
        <begin position="68"/>
        <end position="87"/>
    </location>
</feature>
<feature type="transmembrane region" description="Helical" evidence="1">
    <location>
        <begin position="41"/>
        <end position="61"/>
    </location>
</feature>
<protein>
    <submittedName>
        <fullName evidence="2">Uncharacterized protein</fullName>
    </submittedName>
</protein>